<proteinExistence type="predicted"/>
<evidence type="ECO:0000256" key="1">
    <source>
        <dbReference type="SAM" id="MobiDB-lite"/>
    </source>
</evidence>
<name>A0A6A6QT58_9PEZI</name>
<reference evidence="2" key="1">
    <citation type="journal article" date="2020" name="Stud. Mycol.">
        <title>101 Dothideomycetes genomes: a test case for predicting lifestyles and emergence of pathogens.</title>
        <authorList>
            <person name="Haridas S."/>
            <person name="Albert R."/>
            <person name="Binder M."/>
            <person name="Bloem J."/>
            <person name="Labutti K."/>
            <person name="Salamov A."/>
            <person name="Andreopoulos B."/>
            <person name="Baker S."/>
            <person name="Barry K."/>
            <person name="Bills G."/>
            <person name="Bluhm B."/>
            <person name="Cannon C."/>
            <person name="Castanera R."/>
            <person name="Culley D."/>
            <person name="Daum C."/>
            <person name="Ezra D."/>
            <person name="Gonzalez J."/>
            <person name="Henrissat B."/>
            <person name="Kuo A."/>
            <person name="Liang C."/>
            <person name="Lipzen A."/>
            <person name="Lutzoni F."/>
            <person name="Magnuson J."/>
            <person name="Mondo S."/>
            <person name="Nolan M."/>
            <person name="Ohm R."/>
            <person name="Pangilinan J."/>
            <person name="Park H.-J."/>
            <person name="Ramirez L."/>
            <person name="Alfaro M."/>
            <person name="Sun H."/>
            <person name="Tritt A."/>
            <person name="Yoshinaga Y."/>
            <person name="Zwiers L.-H."/>
            <person name="Turgeon B."/>
            <person name="Goodwin S."/>
            <person name="Spatafora J."/>
            <person name="Crous P."/>
            <person name="Grigoriev I."/>
        </authorList>
    </citation>
    <scope>NUCLEOTIDE SEQUENCE</scope>
    <source>
        <strain evidence="2">CBS 269.34</strain>
    </source>
</reference>
<dbReference type="AlphaFoldDB" id="A0A6A6QT58"/>
<organism evidence="2 3">
    <name type="scientific">Lophium mytilinum</name>
    <dbReference type="NCBI Taxonomy" id="390894"/>
    <lineage>
        <taxon>Eukaryota</taxon>
        <taxon>Fungi</taxon>
        <taxon>Dikarya</taxon>
        <taxon>Ascomycota</taxon>
        <taxon>Pezizomycotina</taxon>
        <taxon>Dothideomycetes</taxon>
        <taxon>Pleosporomycetidae</taxon>
        <taxon>Mytilinidiales</taxon>
        <taxon>Mytilinidiaceae</taxon>
        <taxon>Lophium</taxon>
    </lineage>
</organism>
<protein>
    <submittedName>
        <fullName evidence="2">Uncharacterized protein</fullName>
    </submittedName>
</protein>
<keyword evidence="3" id="KW-1185">Reference proteome</keyword>
<accession>A0A6A6QT58</accession>
<feature type="region of interest" description="Disordered" evidence="1">
    <location>
        <begin position="169"/>
        <end position="189"/>
    </location>
</feature>
<evidence type="ECO:0000313" key="3">
    <source>
        <dbReference type="Proteomes" id="UP000799750"/>
    </source>
</evidence>
<sequence length="189" mass="21083">MDGCSIRLYDDCTFSPGLMTTFPGAVGGPNGLLYFGHTAARCRDFVTWNLKFRLCDYCAEQRCLWTGRRTASHSRSYRGRWPLCLRTDAHGSSRCNIVNLRRLHSELSSHLAHEDSCGKARSTIVAHSIIHLISCRLSGHPKPRSQTLGRNCVALHELGRRTATYTQTCPSLSLTSAPERSRRSSATND</sequence>
<dbReference type="Proteomes" id="UP000799750">
    <property type="component" value="Unassembled WGS sequence"/>
</dbReference>
<gene>
    <name evidence="2" type="ORF">BU16DRAFT_396864</name>
</gene>
<evidence type="ECO:0000313" key="2">
    <source>
        <dbReference type="EMBL" id="KAF2495698.1"/>
    </source>
</evidence>
<dbReference type="EMBL" id="MU004189">
    <property type="protein sequence ID" value="KAF2495698.1"/>
    <property type="molecule type" value="Genomic_DNA"/>
</dbReference>